<proteinExistence type="predicted"/>
<dbReference type="RefSeq" id="XP_005772197.1">
    <property type="nucleotide sequence ID" value="XM_005772140.1"/>
</dbReference>
<evidence type="ECO:0000313" key="2">
    <source>
        <dbReference type="Proteomes" id="UP000013827"/>
    </source>
</evidence>
<reference evidence="2" key="1">
    <citation type="journal article" date="2013" name="Nature">
        <title>Pan genome of the phytoplankton Emiliania underpins its global distribution.</title>
        <authorList>
            <person name="Read B.A."/>
            <person name="Kegel J."/>
            <person name="Klute M.J."/>
            <person name="Kuo A."/>
            <person name="Lefebvre S.C."/>
            <person name="Maumus F."/>
            <person name="Mayer C."/>
            <person name="Miller J."/>
            <person name="Monier A."/>
            <person name="Salamov A."/>
            <person name="Young J."/>
            <person name="Aguilar M."/>
            <person name="Claverie J.M."/>
            <person name="Frickenhaus S."/>
            <person name="Gonzalez K."/>
            <person name="Herman E.K."/>
            <person name="Lin Y.C."/>
            <person name="Napier J."/>
            <person name="Ogata H."/>
            <person name="Sarno A.F."/>
            <person name="Shmutz J."/>
            <person name="Schroeder D."/>
            <person name="de Vargas C."/>
            <person name="Verret F."/>
            <person name="von Dassow P."/>
            <person name="Valentin K."/>
            <person name="Van de Peer Y."/>
            <person name="Wheeler G."/>
            <person name="Dacks J.B."/>
            <person name="Delwiche C.F."/>
            <person name="Dyhrman S.T."/>
            <person name="Glockner G."/>
            <person name="John U."/>
            <person name="Richards T."/>
            <person name="Worden A.Z."/>
            <person name="Zhang X."/>
            <person name="Grigoriev I.V."/>
            <person name="Allen A.E."/>
            <person name="Bidle K."/>
            <person name="Borodovsky M."/>
            <person name="Bowler C."/>
            <person name="Brownlee C."/>
            <person name="Cock J.M."/>
            <person name="Elias M."/>
            <person name="Gladyshev V.N."/>
            <person name="Groth M."/>
            <person name="Guda C."/>
            <person name="Hadaegh A."/>
            <person name="Iglesias-Rodriguez M.D."/>
            <person name="Jenkins J."/>
            <person name="Jones B.M."/>
            <person name="Lawson T."/>
            <person name="Leese F."/>
            <person name="Lindquist E."/>
            <person name="Lobanov A."/>
            <person name="Lomsadze A."/>
            <person name="Malik S.B."/>
            <person name="Marsh M.E."/>
            <person name="Mackinder L."/>
            <person name="Mock T."/>
            <person name="Mueller-Roeber B."/>
            <person name="Pagarete A."/>
            <person name="Parker M."/>
            <person name="Probert I."/>
            <person name="Quesneville H."/>
            <person name="Raines C."/>
            <person name="Rensing S.A."/>
            <person name="Riano-Pachon D.M."/>
            <person name="Richier S."/>
            <person name="Rokitta S."/>
            <person name="Shiraiwa Y."/>
            <person name="Soanes D.M."/>
            <person name="van der Giezen M."/>
            <person name="Wahlund T.M."/>
            <person name="Williams B."/>
            <person name="Wilson W."/>
            <person name="Wolfe G."/>
            <person name="Wurch L.L."/>
        </authorList>
    </citation>
    <scope>NUCLEOTIDE SEQUENCE</scope>
</reference>
<dbReference type="Proteomes" id="UP000013827">
    <property type="component" value="Unassembled WGS sequence"/>
</dbReference>
<dbReference type="KEGG" id="ehx:EMIHUDRAFT_242609"/>
<sequence length="103" mass="11736">MHDGWAPPDGTTYSNTFKSTAIHKALSRRCLFTRINRTAKEHGVRAVELREWIRDKETILSLALLEAWADDVQQKDPNGGRNKSPFPLKPTAVTCTMFHRSSR</sequence>
<organism evidence="1 2">
    <name type="scientific">Emiliania huxleyi (strain CCMP1516)</name>
    <dbReference type="NCBI Taxonomy" id="280463"/>
    <lineage>
        <taxon>Eukaryota</taxon>
        <taxon>Haptista</taxon>
        <taxon>Haptophyta</taxon>
        <taxon>Prymnesiophyceae</taxon>
        <taxon>Isochrysidales</taxon>
        <taxon>Noelaerhabdaceae</taxon>
        <taxon>Emiliania</taxon>
    </lineage>
</organism>
<dbReference type="PaxDb" id="2903-EOD19768"/>
<reference evidence="1" key="2">
    <citation type="submission" date="2024-10" db="UniProtKB">
        <authorList>
            <consortium name="EnsemblProtists"/>
        </authorList>
    </citation>
    <scope>IDENTIFICATION</scope>
</reference>
<evidence type="ECO:0000313" key="1">
    <source>
        <dbReference type="EnsemblProtists" id="EOD19768"/>
    </source>
</evidence>
<accession>A0A0D3J8D3</accession>
<dbReference type="HOGENOM" id="CLU_2268908_0_0_1"/>
<dbReference type="AlphaFoldDB" id="A0A0D3J8D3"/>
<dbReference type="GeneID" id="17265314"/>
<protein>
    <submittedName>
        <fullName evidence="1">Uncharacterized protein</fullName>
    </submittedName>
</protein>
<dbReference type="EnsemblProtists" id="EOD19768">
    <property type="protein sequence ID" value="EOD19768"/>
    <property type="gene ID" value="EMIHUDRAFT_242609"/>
</dbReference>
<name>A0A0D3J8D3_EMIH1</name>
<keyword evidence="2" id="KW-1185">Reference proteome</keyword>